<evidence type="ECO:0000256" key="1">
    <source>
        <dbReference type="SAM" id="MobiDB-lite"/>
    </source>
</evidence>
<protein>
    <recommendedName>
        <fullName evidence="4">AAA+ ATPase domain-containing protein</fullName>
    </recommendedName>
</protein>
<evidence type="ECO:0008006" key="4">
    <source>
        <dbReference type="Google" id="ProtNLM"/>
    </source>
</evidence>
<evidence type="ECO:0000313" key="3">
    <source>
        <dbReference type="Proteomes" id="UP000464178"/>
    </source>
</evidence>
<sequence length="355" mass="38948">MSVFEVRKAKRQRRPLKIALEGLSGSGKTFTALRLAFALKRAGIGSRIVVADSENESAGLYDGVQMDGEKWEYEVCPIPADKHTPKGYTECYEFLVKAGFDIIIFDSLSHAWHGAMESVDKYAQQNKGDKFGGWAKVTPDQRKMLTALTDPRAHMIATMRVKSEYERIDDSGKARIKKVGMKTDQRENTEYEFDCVVRLEPESHTAHVEKVRGCTAMDGATGEHPGPEFWQPLMTWWLSAEAVPPPPPPAPAQPPVTPLSTAPAEDAARKAFAAAKNLDQLLAAWNGLPNHIREKVEKDKDARKAVLSAPAPVTSKVGADGVERDELGARIFANGAPPDVDQTELFENSSGGPPR</sequence>
<evidence type="ECO:0000313" key="2">
    <source>
        <dbReference type="EMBL" id="VTR96017.1"/>
    </source>
</evidence>
<dbReference type="SUPFAM" id="SSF52540">
    <property type="entry name" value="P-loop containing nucleoside triphosphate hydrolases"/>
    <property type="match status" value="1"/>
</dbReference>
<accession>A0A6P2D538</accession>
<dbReference type="InterPro" id="IPR027417">
    <property type="entry name" value="P-loop_NTPase"/>
</dbReference>
<gene>
    <name evidence="2" type="ORF">SOIL9_16970</name>
</gene>
<name>A0A6P2D538_9BACT</name>
<dbReference type="Proteomes" id="UP000464178">
    <property type="component" value="Chromosome"/>
</dbReference>
<dbReference type="EMBL" id="LR593886">
    <property type="protein sequence ID" value="VTR96017.1"/>
    <property type="molecule type" value="Genomic_DNA"/>
</dbReference>
<reference evidence="2 3" key="1">
    <citation type="submission" date="2019-05" db="EMBL/GenBank/DDBJ databases">
        <authorList>
            <consortium name="Science for Life Laboratories"/>
        </authorList>
    </citation>
    <scope>NUCLEOTIDE SEQUENCE [LARGE SCALE GENOMIC DNA]</scope>
    <source>
        <strain evidence="2">Soil9</strain>
    </source>
</reference>
<dbReference type="Gene3D" id="3.40.50.300">
    <property type="entry name" value="P-loop containing nucleotide triphosphate hydrolases"/>
    <property type="match status" value="1"/>
</dbReference>
<dbReference type="Pfam" id="PF13479">
    <property type="entry name" value="AAA_24"/>
    <property type="match status" value="1"/>
</dbReference>
<dbReference type="AlphaFoldDB" id="A0A6P2D538"/>
<feature type="region of interest" description="Disordered" evidence="1">
    <location>
        <begin position="333"/>
        <end position="355"/>
    </location>
</feature>
<feature type="compositionally biased region" description="Polar residues" evidence="1">
    <location>
        <begin position="345"/>
        <end position="355"/>
    </location>
</feature>
<organism evidence="2 3">
    <name type="scientific">Gemmata massiliana</name>
    <dbReference type="NCBI Taxonomy" id="1210884"/>
    <lineage>
        <taxon>Bacteria</taxon>
        <taxon>Pseudomonadati</taxon>
        <taxon>Planctomycetota</taxon>
        <taxon>Planctomycetia</taxon>
        <taxon>Gemmatales</taxon>
        <taxon>Gemmataceae</taxon>
        <taxon>Gemmata</taxon>
    </lineage>
</organism>
<dbReference type="RefSeq" id="WP_162670359.1">
    <property type="nucleotide sequence ID" value="NZ_LR593886.1"/>
</dbReference>
<keyword evidence="3" id="KW-1185">Reference proteome</keyword>
<dbReference type="KEGG" id="gms:SOIL9_16970"/>
<proteinExistence type="predicted"/>